<organism evidence="2 3">
    <name type="scientific">Breznakiella homolactica</name>
    <dbReference type="NCBI Taxonomy" id="2798577"/>
    <lineage>
        <taxon>Bacteria</taxon>
        <taxon>Pseudomonadati</taxon>
        <taxon>Spirochaetota</taxon>
        <taxon>Spirochaetia</taxon>
        <taxon>Spirochaetales</taxon>
        <taxon>Breznakiellaceae</taxon>
        <taxon>Breznakiella</taxon>
    </lineage>
</organism>
<dbReference type="Proteomes" id="UP000595917">
    <property type="component" value="Chromosome"/>
</dbReference>
<name>A0A7T7XJN1_9SPIR</name>
<evidence type="ECO:0000313" key="2">
    <source>
        <dbReference type="EMBL" id="QQO07649.1"/>
    </source>
</evidence>
<dbReference type="AlphaFoldDB" id="A0A7T7XJN1"/>
<dbReference type="RefSeq" id="WP_215624955.1">
    <property type="nucleotide sequence ID" value="NZ_CP067089.2"/>
</dbReference>
<dbReference type="KEGG" id="bhc:JFL75_11900"/>
<protein>
    <submittedName>
        <fullName evidence="2">Uncharacterized protein</fullName>
    </submittedName>
</protein>
<keyword evidence="1" id="KW-0812">Transmembrane</keyword>
<sequence>MKKRTWFIIFIPVICLVIFAVWFLVSFRMYIIPYHTVFYENKELEVWTDSYETWTLDDEKWLMRGYDRSPRKRADDTVSHYQINGALCYAGIRAKDETTTYSQNPYGIGITVWGILEEHISFTVKYIGVNSGTKKDVSAQLNKELPQTVVLKNESQTGEGLVWGYYHTEEILEFQKKPVTLEFILEVETVDGPETGHLFFTLTPEEHYGLFQVPSV</sequence>
<keyword evidence="1" id="KW-0472">Membrane</keyword>
<evidence type="ECO:0000256" key="1">
    <source>
        <dbReference type="SAM" id="Phobius"/>
    </source>
</evidence>
<keyword evidence="1" id="KW-1133">Transmembrane helix</keyword>
<dbReference type="EMBL" id="CP067089">
    <property type="protein sequence ID" value="QQO07649.1"/>
    <property type="molecule type" value="Genomic_DNA"/>
</dbReference>
<proteinExistence type="predicted"/>
<evidence type="ECO:0000313" key="3">
    <source>
        <dbReference type="Proteomes" id="UP000595917"/>
    </source>
</evidence>
<reference evidence="2" key="1">
    <citation type="submission" date="2021-01" db="EMBL/GenBank/DDBJ databases">
        <title>Description of Breznakiella homolactica.</title>
        <authorList>
            <person name="Song Y."/>
            <person name="Brune A."/>
        </authorList>
    </citation>
    <scope>NUCLEOTIDE SEQUENCE</scope>
    <source>
        <strain evidence="2">RmG30</strain>
    </source>
</reference>
<accession>A0A7T7XJN1</accession>
<feature type="transmembrane region" description="Helical" evidence="1">
    <location>
        <begin position="6"/>
        <end position="25"/>
    </location>
</feature>
<keyword evidence="3" id="KW-1185">Reference proteome</keyword>
<gene>
    <name evidence="2" type="ORF">JFL75_11900</name>
</gene>